<sequence length="305" mass="36179">MLSTKNLSHSTMKQAILITAYKNFEHLVDILDFFDESFEFYIHVDKKSIIPKSVFKKINSRKNVKTLSQRYKVNWGGVNHLKSILFLAGNALQEPDTQYFHLISGQDFPIKNTLQFKKMINSSKSKDYLEYFEVPTKAWANENGGLDRVQYYHLFDMLDAKKHIKWLWWFVRLQKKFHFKRSIKNEIPKLYGGSTWWSLSRETLQYVVNYTNKNPYLINRLQYTFCPEEIYFQTIIMNSDYSKKVINDNLRYIDWESTRIGKYSASPAVLSSSDFEKIKASKKIFARKFDNPISDNLKVMLQNNN</sequence>
<comment type="subcellular location">
    <subcellularLocation>
        <location evidence="2">Endoplasmic reticulum membrane</location>
        <topology evidence="2">Single-pass type II membrane protein</topology>
    </subcellularLocation>
    <subcellularLocation>
        <location evidence="1">Golgi apparatus membrane</location>
        <topology evidence="1">Single-pass type II membrane protein</topology>
    </subcellularLocation>
</comment>
<keyword evidence="3" id="KW-0328">Glycosyltransferase</keyword>
<dbReference type="OrthoDB" id="7943907at2"/>
<evidence type="ECO:0000256" key="8">
    <source>
        <dbReference type="ARBA" id="ARBA00022968"/>
    </source>
</evidence>
<evidence type="ECO:0000313" key="15">
    <source>
        <dbReference type="EMBL" id="TGV01590.1"/>
    </source>
</evidence>
<evidence type="ECO:0000256" key="5">
    <source>
        <dbReference type="ARBA" id="ARBA00022692"/>
    </source>
</evidence>
<evidence type="ECO:0000256" key="11">
    <source>
        <dbReference type="ARBA" id="ARBA00023136"/>
    </source>
</evidence>
<proteinExistence type="predicted"/>
<keyword evidence="12" id="KW-1015">Disulfide bond</keyword>
<dbReference type="EMBL" id="SRSO01000022">
    <property type="protein sequence ID" value="TGV01590.1"/>
    <property type="molecule type" value="Genomic_DNA"/>
</dbReference>
<gene>
    <name evidence="15" type="ORF">EM932_15020</name>
</gene>
<dbReference type="PANTHER" id="PTHR46025:SF3">
    <property type="entry name" value="XYLOSYLTRANSFERASE OXT"/>
    <property type="match status" value="1"/>
</dbReference>
<dbReference type="GO" id="GO:0050650">
    <property type="term" value="P:chondroitin sulfate proteoglycan biosynthetic process"/>
    <property type="evidence" value="ECO:0007669"/>
    <property type="project" value="TreeGrafter"/>
</dbReference>
<dbReference type="AlphaFoldDB" id="A0A4S1DU59"/>
<evidence type="ECO:0000256" key="14">
    <source>
        <dbReference type="ARBA" id="ARBA00042865"/>
    </source>
</evidence>
<evidence type="ECO:0000313" key="16">
    <source>
        <dbReference type="Proteomes" id="UP000307602"/>
    </source>
</evidence>
<evidence type="ECO:0000256" key="7">
    <source>
        <dbReference type="ARBA" id="ARBA00022824"/>
    </source>
</evidence>
<name>A0A4S1DU59_9FLAO</name>
<dbReference type="Proteomes" id="UP000307602">
    <property type="component" value="Unassembled WGS sequence"/>
</dbReference>
<comment type="caution">
    <text evidence="15">The sequence shown here is derived from an EMBL/GenBank/DDBJ whole genome shotgun (WGS) entry which is preliminary data.</text>
</comment>
<protein>
    <recommendedName>
        <fullName evidence="14">Peptide O-xylosyltransferase</fullName>
    </recommendedName>
</protein>
<keyword evidence="16" id="KW-1185">Reference proteome</keyword>
<evidence type="ECO:0000256" key="12">
    <source>
        <dbReference type="ARBA" id="ARBA00023157"/>
    </source>
</evidence>
<evidence type="ECO:0000256" key="13">
    <source>
        <dbReference type="ARBA" id="ARBA00023180"/>
    </source>
</evidence>
<keyword evidence="9" id="KW-1133">Transmembrane helix</keyword>
<keyword evidence="5" id="KW-0812">Transmembrane</keyword>
<dbReference type="GO" id="GO:0046872">
    <property type="term" value="F:metal ion binding"/>
    <property type="evidence" value="ECO:0007669"/>
    <property type="project" value="UniProtKB-KW"/>
</dbReference>
<evidence type="ECO:0000256" key="10">
    <source>
        <dbReference type="ARBA" id="ARBA00023034"/>
    </source>
</evidence>
<accession>A0A4S1DU59</accession>
<keyword evidence="4" id="KW-0808">Transferase</keyword>
<organism evidence="15 16">
    <name type="scientific">Flavivirga rizhaonensis</name>
    <dbReference type="NCBI Taxonomy" id="2559571"/>
    <lineage>
        <taxon>Bacteria</taxon>
        <taxon>Pseudomonadati</taxon>
        <taxon>Bacteroidota</taxon>
        <taxon>Flavobacteriia</taxon>
        <taxon>Flavobacteriales</taxon>
        <taxon>Flavobacteriaceae</taxon>
        <taxon>Flavivirga</taxon>
    </lineage>
</organism>
<reference evidence="15 16" key="1">
    <citation type="submission" date="2019-04" db="EMBL/GenBank/DDBJ databases">
        <authorList>
            <person name="Liu A."/>
        </authorList>
    </citation>
    <scope>NUCLEOTIDE SEQUENCE [LARGE SCALE GENOMIC DNA]</scope>
    <source>
        <strain evidence="15 16">RZ03</strain>
    </source>
</reference>
<evidence type="ECO:0000256" key="6">
    <source>
        <dbReference type="ARBA" id="ARBA00022723"/>
    </source>
</evidence>
<keyword evidence="6" id="KW-0479">Metal-binding</keyword>
<evidence type="ECO:0000256" key="9">
    <source>
        <dbReference type="ARBA" id="ARBA00022989"/>
    </source>
</evidence>
<dbReference type="PANTHER" id="PTHR46025">
    <property type="entry name" value="XYLOSYLTRANSFERASE OXT"/>
    <property type="match status" value="1"/>
</dbReference>
<evidence type="ECO:0000256" key="3">
    <source>
        <dbReference type="ARBA" id="ARBA00022676"/>
    </source>
</evidence>
<keyword evidence="8" id="KW-0735">Signal-anchor</keyword>
<evidence type="ECO:0000256" key="4">
    <source>
        <dbReference type="ARBA" id="ARBA00022679"/>
    </source>
</evidence>
<evidence type="ECO:0000256" key="2">
    <source>
        <dbReference type="ARBA" id="ARBA00004648"/>
    </source>
</evidence>
<dbReference type="GO" id="GO:0016020">
    <property type="term" value="C:membrane"/>
    <property type="evidence" value="ECO:0007669"/>
    <property type="project" value="InterPro"/>
</dbReference>
<keyword evidence="11" id="KW-0472">Membrane</keyword>
<dbReference type="GO" id="GO:0030158">
    <property type="term" value="F:protein xylosyltransferase activity"/>
    <property type="evidence" value="ECO:0007669"/>
    <property type="project" value="InterPro"/>
</dbReference>
<dbReference type="GO" id="GO:0015012">
    <property type="term" value="P:heparan sulfate proteoglycan biosynthetic process"/>
    <property type="evidence" value="ECO:0007669"/>
    <property type="project" value="TreeGrafter"/>
</dbReference>
<evidence type="ECO:0000256" key="1">
    <source>
        <dbReference type="ARBA" id="ARBA00004323"/>
    </source>
</evidence>
<dbReference type="InterPro" id="IPR003406">
    <property type="entry name" value="Glyco_trans_14"/>
</dbReference>
<dbReference type="Pfam" id="PF02485">
    <property type="entry name" value="Branch"/>
    <property type="match status" value="1"/>
</dbReference>
<keyword evidence="13" id="KW-0325">Glycoprotein</keyword>
<dbReference type="InterPro" id="IPR043538">
    <property type="entry name" value="XYLT"/>
</dbReference>
<keyword evidence="7" id="KW-0256">Endoplasmic reticulum</keyword>
<keyword evidence="10" id="KW-0333">Golgi apparatus</keyword>